<sequence length="388" mass="41122">MCAHPARFVAAAPTGYRPFMPRSRQPRPQATLASIAAELKISRTTVSNAYNRPDQLSAELREQILEVAKRRGYAGPDPMARSLRTRRAGAVGVLLTEALSYSFRDPAAMSFLSGLSESCEAAGEGLLLIPAGPDRDEEEAAQVVHGAAVDGFVVYSVPSDDPYLAAVLERNLPLVVCDQPRGIASAPLVGIDDRGAMRGLAEHLIGLGHHRIGVLCMRLGRDRRDGVVDTARFESDRFHVQHERILGVQEALRAAGIDPASLTVVERYAHTAEDGASGAAQALAADPAITALMCTTDVLALGALAWARSAGLEVPGQLSITGFDGIGEALREGVTTVRQPQEEKGRRTGALLMAAPSHSGVATVETLPTELLIGQTTGVHDETSIYAE</sequence>
<evidence type="ECO:0000259" key="4">
    <source>
        <dbReference type="PROSITE" id="PS50932"/>
    </source>
</evidence>
<evidence type="ECO:0000256" key="2">
    <source>
        <dbReference type="ARBA" id="ARBA00023125"/>
    </source>
</evidence>
<evidence type="ECO:0000313" key="6">
    <source>
        <dbReference type="Proteomes" id="UP000011731"/>
    </source>
</evidence>
<dbReference type="PROSITE" id="PS50932">
    <property type="entry name" value="HTH_LACI_2"/>
    <property type="match status" value="1"/>
</dbReference>
<dbReference type="AlphaFoldDB" id="M2ZZ45"/>
<keyword evidence="1" id="KW-0805">Transcription regulation</keyword>
<dbReference type="Pfam" id="PF13377">
    <property type="entry name" value="Peripla_BP_3"/>
    <property type="match status" value="1"/>
</dbReference>
<dbReference type="InterPro" id="IPR046335">
    <property type="entry name" value="LacI/GalR-like_sensor"/>
</dbReference>
<dbReference type="PANTHER" id="PTHR30146:SF138">
    <property type="entry name" value="TRANSCRIPTIONAL REGULATORY PROTEIN"/>
    <property type="match status" value="1"/>
</dbReference>
<keyword evidence="3" id="KW-0804">Transcription</keyword>
<evidence type="ECO:0000256" key="3">
    <source>
        <dbReference type="ARBA" id="ARBA00023163"/>
    </source>
</evidence>
<gene>
    <name evidence="5" type="ORF">G352_09217</name>
</gene>
<dbReference type="SUPFAM" id="SSF53822">
    <property type="entry name" value="Periplasmic binding protein-like I"/>
    <property type="match status" value="1"/>
</dbReference>
<name>M2ZZ45_9NOCA</name>
<dbReference type="GO" id="GO:0000976">
    <property type="term" value="F:transcription cis-regulatory region binding"/>
    <property type="evidence" value="ECO:0007669"/>
    <property type="project" value="TreeGrafter"/>
</dbReference>
<dbReference type="EMBL" id="AOEX01000031">
    <property type="protein sequence ID" value="EME65579.1"/>
    <property type="molecule type" value="Genomic_DNA"/>
</dbReference>
<dbReference type="InterPro" id="IPR010982">
    <property type="entry name" value="Lambda_DNA-bd_dom_sf"/>
</dbReference>
<dbReference type="InterPro" id="IPR028082">
    <property type="entry name" value="Peripla_BP_I"/>
</dbReference>
<comment type="caution">
    <text evidence="5">The sequence shown here is derived from an EMBL/GenBank/DDBJ whole genome shotgun (WGS) entry which is preliminary data.</text>
</comment>
<accession>M2ZZ45</accession>
<evidence type="ECO:0000256" key="1">
    <source>
        <dbReference type="ARBA" id="ARBA00023015"/>
    </source>
</evidence>
<dbReference type="InterPro" id="IPR000843">
    <property type="entry name" value="HTH_LacI"/>
</dbReference>
<protein>
    <submittedName>
        <fullName evidence="5">LacI family transcriptional regulator</fullName>
    </submittedName>
</protein>
<dbReference type="Proteomes" id="UP000011731">
    <property type="component" value="Unassembled WGS sequence"/>
</dbReference>
<dbReference type="SUPFAM" id="SSF47413">
    <property type="entry name" value="lambda repressor-like DNA-binding domains"/>
    <property type="match status" value="1"/>
</dbReference>
<dbReference type="PANTHER" id="PTHR30146">
    <property type="entry name" value="LACI-RELATED TRANSCRIPTIONAL REPRESSOR"/>
    <property type="match status" value="1"/>
</dbReference>
<reference evidence="5 6" key="1">
    <citation type="journal article" date="2013" name="Genome Announc.">
        <title>Draft Genome Sequence of Rhodococcus ruber Strain BKS 20-38.</title>
        <authorList>
            <person name="Bala M."/>
            <person name="Kumar S."/>
            <person name="Raghava G.P."/>
            <person name="Mayilraj S."/>
        </authorList>
    </citation>
    <scope>NUCLEOTIDE SEQUENCE [LARGE SCALE GENOMIC DNA]</scope>
    <source>
        <strain evidence="5 6">BKS 20-38</strain>
    </source>
</reference>
<proteinExistence type="predicted"/>
<organism evidence="5 6">
    <name type="scientific">Rhodococcus ruber BKS 20-38</name>
    <dbReference type="NCBI Taxonomy" id="1278076"/>
    <lineage>
        <taxon>Bacteria</taxon>
        <taxon>Bacillati</taxon>
        <taxon>Actinomycetota</taxon>
        <taxon>Actinomycetes</taxon>
        <taxon>Mycobacteriales</taxon>
        <taxon>Nocardiaceae</taxon>
        <taxon>Rhodococcus</taxon>
    </lineage>
</organism>
<dbReference type="PATRIC" id="fig|1278076.4.peg.1922"/>
<keyword evidence="2" id="KW-0238">DNA-binding</keyword>
<keyword evidence="6" id="KW-1185">Reference proteome</keyword>
<dbReference type="GO" id="GO:0003700">
    <property type="term" value="F:DNA-binding transcription factor activity"/>
    <property type="evidence" value="ECO:0007669"/>
    <property type="project" value="TreeGrafter"/>
</dbReference>
<dbReference type="CDD" id="cd06279">
    <property type="entry name" value="PBP1_LacI-like"/>
    <property type="match status" value="1"/>
</dbReference>
<feature type="domain" description="HTH lacI-type" evidence="4">
    <location>
        <begin position="30"/>
        <end position="85"/>
    </location>
</feature>
<evidence type="ECO:0000313" key="5">
    <source>
        <dbReference type="EMBL" id="EME65579.1"/>
    </source>
</evidence>
<dbReference type="Gene3D" id="3.40.50.2300">
    <property type="match status" value="2"/>
</dbReference>
<dbReference type="Gene3D" id="1.10.260.40">
    <property type="entry name" value="lambda repressor-like DNA-binding domains"/>
    <property type="match status" value="1"/>
</dbReference>
<dbReference type="SMART" id="SM00354">
    <property type="entry name" value="HTH_LACI"/>
    <property type="match status" value="1"/>
</dbReference>